<keyword evidence="10" id="KW-0408">Iron</keyword>
<dbReference type="GO" id="GO:0046872">
    <property type="term" value="F:metal ion binding"/>
    <property type="evidence" value="ECO:0007669"/>
    <property type="project" value="UniProtKB-KW"/>
</dbReference>
<protein>
    <submittedName>
        <fullName evidence="15">Putative ferric reductase</fullName>
    </submittedName>
</protein>
<dbReference type="InterPro" id="IPR001433">
    <property type="entry name" value="OxRdtase_FAD/NAD-bd"/>
</dbReference>
<feature type="transmembrane region" description="Helical" evidence="13">
    <location>
        <begin position="163"/>
        <end position="183"/>
    </location>
</feature>
<evidence type="ECO:0000256" key="7">
    <source>
        <dbReference type="ARBA" id="ARBA00022827"/>
    </source>
</evidence>
<keyword evidence="12 13" id="KW-0472">Membrane</keyword>
<reference evidence="15 16" key="1">
    <citation type="submission" date="2020-10" db="EMBL/GenBank/DDBJ databases">
        <title>Sequencing the genomes of 1000 actinobacteria strains.</title>
        <authorList>
            <person name="Klenk H.-P."/>
        </authorList>
    </citation>
    <scope>NUCLEOTIDE SEQUENCE [LARGE SCALE GENOMIC DNA]</scope>
    <source>
        <strain evidence="15 16">DSM 41803</strain>
    </source>
</reference>
<gene>
    <name evidence="15" type="ORF">H4687_001353</name>
</gene>
<dbReference type="InterPro" id="IPR039261">
    <property type="entry name" value="FNR_nucleotide-bd"/>
</dbReference>
<dbReference type="SFLD" id="SFLDG01168">
    <property type="entry name" value="Ferric_reductase_subgroup_(FRE"/>
    <property type="match status" value="1"/>
</dbReference>
<dbReference type="EMBL" id="JADBGF010000001">
    <property type="protein sequence ID" value="MBE1595224.1"/>
    <property type="molecule type" value="Genomic_DNA"/>
</dbReference>
<feature type="domain" description="FAD-binding FR-type" evidence="14">
    <location>
        <begin position="221"/>
        <end position="321"/>
    </location>
</feature>
<dbReference type="Gene3D" id="3.40.50.80">
    <property type="entry name" value="Nucleotide-binding domain of ferredoxin-NADP reductase (FNR) module"/>
    <property type="match status" value="1"/>
</dbReference>
<evidence type="ECO:0000256" key="8">
    <source>
        <dbReference type="ARBA" id="ARBA00022989"/>
    </source>
</evidence>
<feature type="transmembrane region" description="Helical" evidence="13">
    <location>
        <begin position="125"/>
        <end position="151"/>
    </location>
</feature>
<keyword evidence="16" id="KW-1185">Reference proteome</keyword>
<comment type="caution">
    <text evidence="15">The sequence shown here is derived from an EMBL/GenBank/DDBJ whole genome shotgun (WGS) entry which is preliminary data.</text>
</comment>
<dbReference type="OrthoDB" id="9801223at2"/>
<keyword evidence="4 13" id="KW-0812">Transmembrane</keyword>
<dbReference type="SUPFAM" id="SSF52343">
    <property type="entry name" value="Ferredoxin reductase-like, C-terminal NADP-linked domain"/>
    <property type="match status" value="1"/>
</dbReference>
<dbReference type="RefSeq" id="WP_078907077.1">
    <property type="nucleotide sequence ID" value="NZ_JADBGF010000001.1"/>
</dbReference>
<dbReference type="Pfam" id="PF01794">
    <property type="entry name" value="Ferric_reduct"/>
    <property type="match status" value="1"/>
</dbReference>
<dbReference type="GO" id="GO:0016020">
    <property type="term" value="C:membrane"/>
    <property type="evidence" value="ECO:0007669"/>
    <property type="project" value="UniProtKB-SubCell"/>
</dbReference>
<dbReference type="AlphaFoldDB" id="A0A8I0P0L9"/>
<sequence length="446" mass="48876">MGAAVSPGVRRGGVPPVVAARWALWTFVLVNLVIVEILFVTAGTGKNSVLTVANFFGLHAAVLMMFQLLLVARLPWLDRRIGMDRLTVWHRWVGFTLLWTILTHAVLVVLGYAHLEDTSMTKTFFALAGVPASLLGMWAAAFVVVAAAVSVRRVRRRLPYETWHGLHLLLYLALGLAFVHQLQETTTFNSSAAAGIYWWALWLFAFGSLVTARLVVPVWRNLYHRFRVVAVVPESDDVVSVHVSGRHLDRLPARAGQFCFWRFPGHNHWWLANPFSLSTAPDGRALRLTAKAAGGASAGLRHLPVGSRVFVEGPYGAFTSLHRTRPGALLIAGGVGITPVRALLEEEPAGDVVVLYRVRSERDAVLLGEIRALVAARGGRLYLLTGRRGEGRPPFEPESLSALVPDIAERDVYVCGPPAMTSAVLSGLRALKVPRRQVHAERFGLA</sequence>
<dbReference type="GO" id="GO:0050660">
    <property type="term" value="F:flavin adenine dinucleotide binding"/>
    <property type="evidence" value="ECO:0007669"/>
    <property type="project" value="TreeGrafter"/>
</dbReference>
<keyword evidence="5" id="KW-0001">2Fe-2S</keyword>
<dbReference type="PROSITE" id="PS51384">
    <property type="entry name" value="FAD_FR"/>
    <property type="match status" value="1"/>
</dbReference>
<dbReference type="InterPro" id="IPR013130">
    <property type="entry name" value="Fe3_Rdtase_TM_dom"/>
</dbReference>
<dbReference type="GO" id="GO:0016491">
    <property type="term" value="F:oxidoreductase activity"/>
    <property type="evidence" value="ECO:0007669"/>
    <property type="project" value="UniProtKB-KW"/>
</dbReference>
<evidence type="ECO:0000256" key="10">
    <source>
        <dbReference type="ARBA" id="ARBA00023004"/>
    </source>
</evidence>
<keyword evidence="8 13" id="KW-1133">Transmembrane helix</keyword>
<comment type="cofactor">
    <cofactor evidence="1">
        <name>FAD</name>
        <dbReference type="ChEBI" id="CHEBI:57692"/>
    </cofactor>
</comment>
<evidence type="ECO:0000256" key="5">
    <source>
        <dbReference type="ARBA" id="ARBA00022714"/>
    </source>
</evidence>
<accession>A0A8I0P0L9</accession>
<feature type="transmembrane region" description="Helical" evidence="13">
    <location>
        <begin position="20"/>
        <end position="42"/>
    </location>
</feature>
<dbReference type="InterPro" id="IPR017938">
    <property type="entry name" value="Riboflavin_synthase-like_b-brl"/>
</dbReference>
<proteinExistence type="predicted"/>
<dbReference type="GeneID" id="86825953"/>
<dbReference type="Pfam" id="PF00175">
    <property type="entry name" value="NAD_binding_1"/>
    <property type="match status" value="1"/>
</dbReference>
<dbReference type="PANTHER" id="PTHR47354">
    <property type="entry name" value="NADH OXIDOREDUCTASE HCR"/>
    <property type="match status" value="1"/>
</dbReference>
<dbReference type="PANTHER" id="PTHR47354:SF8">
    <property type="entry name" value="1,2-PHENYLACETYL-COA EPOXIDASE, SUBUNIT E"/>
    <property type="match status" value="1"/>
</dbReference>
<dbReference type="PRINTS" id="PR00410">
    <property type="entry name" value="PHEHYDRXLASE"/>
</dbReference>
<evidence type="ECO:0000256" key="11">
    <source>
        <dbReference type="ARBA" id="ARBA00023014"/>
    </source>
</evidence>
<evidence type="ECO:0000256" key="3">
    <source>
        <dbReference type="ARBA" id="ARBA00022630"/>
    </source>
</evidence>
<dbReference type="SUPFAM" id="SSF63380">
    <property type="entry name" value="Riboflavin synthase domain-like"/>
    <property type="match status" value="1"/>
</dbReference>
<keyword evidence="9" id="KW-0560">Oxidoreductase</keyword>
<dbReference type="InterPro" id="IPR050415">
    <property type="entry name" value="MRET"/>
</dbReference>
<evidence type="ECO:0000313" key="15">
    <source>
        <dbReference type="EMBL" id="MBE1595224.1"/>
    </source>
</evidence>
<evidence type="ECO:0000256" key="9">
    <source>
        <dbReference type="ARBA" id="ARBA00023002"/>
    </source>
</evidence>
<comment type="subcellular location">
    <subcellularLocation>
        <location evidence="2">Membrane</location>
        <topology evidence="2">Multi-pass membrane protein</topology>
    </subcellularLocation>
</comment>
<dbReference type="Proteomes" id="UP000629287">
    <property type="component" value="Unassembled WGS sequence"/>
</dbReference>
<feature type="transmembrane region" description="Helical" evidence="13">
    <location>
        <begin position="195"/>
        <end position="216"/>
    </location>
</feature>
<evidence type="ECO:0000256" key="6">
    <source>
        <dbReference type="ARBA" id="ARBA00022723"/>
    </source>
</evidence>
<name>A0A8I0P0L9_9ACTN</name>
<evidence type="ECO:0000256" key="12">
    <source>
        <dbReference type="ARBA" id="ARBA00023136"/>
    </source>
</evidence>
<keyword evidence="11" id="KW-0411">Iron-sulfur</keyword>
<keyword evidence="3" id="KW-0285">Flavoprotein</keyword>
<evidence type="ECO:0000313" key="16">
    <source>
        <dbReference type="Proteomes" id="UP000629287"/>
    </source>
</evidence>
<evidence type="ECO:0000256" key="2">
    <source>
        <dbReference type="ARBA" id="ARBA00004141"/>
    </source>
</evidence>
<dbReference type="Gene3D" id="2.40.30.10">
    <property type="entry name" value="Translation factors"/>
    <property type="match status" value="1"/>
</dbReference>
<keyword evidence="7" id="KW-0274">FAD</keyword>
<evidence type="ECO:0000256" key="13">
    <source>
        <dbReference type="SAM" id="Phobius"/>
    </source>
</evidence>
<evidence type="ECO:0000259" key="14">
    <source>
        <dbReference type="PROSITE" id="PS51384"/>
    </source>
</evidence>
<dbReference type="InterPro" id="IPR013112">
    <property type="entry name" value="FAD-bd_8"/>
</dbReference>
<feature type="transmembrane region" description="Helical" evidence="13">
    <location>
        <begin position="48"/>
        <end position="71"/>
    </location>
</feature>
<dbReference type="Pfam" id="PF08022">
    <property type="entry name" value="FAD_binding_8"/>
    <property type="match status" value="1"/>
</dbReference>
<feature type="transmembrane region" description="Helical" evidence="13">
    <location>
        <begin position="92"/>
        <end position="113"/>
    </location>
</feature>
<dbReference type="SFLD" id="SFLDS00052">
    <property type="entry name" value="Ferric_Reductase_Domain"/>
    <property type="match status" value="1"/>
</dbReference>
<dbReference type="GO" id="GO:0051537">
    <property type="term" value="F:2 iron, 2 sulfur cluster binding"/>
    <property type="evidence" value="ECO:0007669"/>
    <property type="project" value="UniProtKB-KW"/>
</dbReference>
<keyword evidence="6" id="KW-0479">Metal-binding</keyword>
<dbReference type="CDD" id="cd06198">
    <property type="entry name" value="FNR_like_3"/>
    <property type="match status" value="1"/>
</dbReference>
<evidence type="ECO:0000256" key="4">
    <source>
        <dbReference type="ARBA" id="ARBA00022692"/>
    </source>
</evidence>
<evidence type="ECO:0000256" key="1">
    <source>
        <dbReference type="ARBA" id="ARBA00001974"/>
    </source>
</evidence>
<dbReference type="InterPro" id="IPR017927">
    <property type="entry name" value="FAD-bd_FR_type"/>
</dbReference>
<organism evidence="15 16">
    <name type="scientific">Streptomyces stelliscabiei</name>
    <dbReference type="NCBI Taxonomy" id="146820"/>
    <lineage>
        <taxon>Bacteria</taxon>
        <taxon>Bacillati</taxon>
        <taxon>Actinomycetota</taxon>
        <taxon>Actinomycetes</taxon>
        <taxon>Kitasatosporales</taxon>
        <taxon>Streptomycetaceae</taxon>
        <taxon>Streptomyces</taxon>
    </lineage>
</organism>